<dbReference type="SMART" id="SM00849">
    <property type="entry name" value="Lactamase_B"/>
    <property type="match status" value="1"/>
</dbReference>
<evidence type="ECO:0000313" key="2">
    <source>
        <dbReference type="EMBL" id="GAF69061.1"/>
    </source>
</evidence>
<reference evidence="2" key="1">
    <citation type="journal article" date="2014" name="Front. Microbiol.">
        <title>High frequency of phylogenetically diverse reductive dehalogenase-homologous genes in deep subseafloor sedimentary metagenomes.</title>
        <authorList>
            <person name="Kawai M."/>
            <person name="Futagami T."/>
            <person name="Toyoda A."/>
            <person name="Takaki Y."/>
            <person name="Nishi S."/>
            <person name="Hori S."/>
            <person name="Arai W."/>
            <person name="Tsubouchi T."/>
            <person name="Morono Y."/>
            <person name="Uchiyama I."/>
            <person name="Ito T."/>
            <person name="Fujiyama A."/>
            <person name="Inagaki F."/>
            <person name="Takami H."/>
        </authorList>
    </citation>
    <scope>NUCLEOTIDE SEQUENCE</scope>
    <source>
        <strain evidence="2">Expedition CK06-06</strain>
    </source>
</reference>
<organism evidence="2">
    <name type="scientific">marine sediment metagenome</name>
    <dbReference type="NCBI Taxonomy" id="412755"/>
    <lineage>
        <taxon>unclassified sequences</taxon>
        <taxon>metagenomes</taxon>
        <taxon>ecological metagenomes</taxon>
    </lineage>
</organism>
<dbReference type="PANTHER" id="PTHR42951">
    <property type="entry name" value="METALLO-BETA-LACTAMASE DOMAIN-CONTAINING"/>
    <property type="match status" value="1"/>
</dbReference>
<dbReference type="SUPFAM" id="SSF56281">
    <property type="entry name" value="Metallo-hydrolase/oxidoreductase"/>
    <property type="match status" value="1"/>
</dbReference>
<dbReference type="PANTHER" id="PTHR42951:SF18">
    <property type="entry name" value="METALLO-HYDROLASE MJ0296-RELATED"/>
    <property type="match status" value="1"/>
</dbReference>
<dbReference type="InterPro" id="IPR050855">
    <property type="entry name" value="NDM-1-like"/>
</dbReference>
<dbReference type="Gene3D" id="3.60.15.10">
    <property type="entry name" value="Ribonuclease Z/Hydroxyacylglutathione hydrolase-like"/>
    <property type="match status" value="1"/>
</dbReference>
<feature type="domain" description="Metallo-beta-lactamase" evidence="1">
    <location>
        <begin position="33"/>
        <end position="216"/>
    </location>
</feature>
<dbReference type="CDD" id="cd16282">
    <property type="entry name" value="metallo-hydrolase-like_MBL-fold"/>
    <property type="match status" value="1"/>
</dbReference>
<sequence>MNKEYTVPTWEPGVKQLAPNVYAYIQAKATWYWSNAGFIVGKDYVVVVDSLATVGLTQKFRDEIRKVTDKPIRYLINTHHHGDHIYGNHVFAGATIISHDYCRREAIEQGIRDPGLMNTIFPEFDFRGIAVTPADITFDKQLILHMDGREVRLLHFEIGHTAGDIIVYLPEESIIFAGDFIFLYSTPLGMEGSFAGWLRNLDAMANLGAQTYVPGHGPVCRAEGLNLCRDYLVFVRREAKKRFDKGMTVDEAAKDIDLGQFKQWPNRERIIANVERLWREFRGEDPTTSKLDIAELFLRMDTMAKAGEL</sequence>
<proteinExistence type="predicted"/>
<dbReference type="InterPro" id="IPR036866">
    <property type="entry name" value="RibonucZ/Hydroxyglut_hydro"/>
</dbReference>
<gene>
    <name evidence="2" type="ORF">S01H1_10082</name>
</gene>
<accession>X0S1E3</accession>
<comment type="caution">
    <text evidence="2">The sequence shown here is derived from an EMBL/GenBank/DDBJ whole genome shotgun (WGS) entry which is preliminary data.</text>
</comment>
<dbReference type="InterPro" id="IPR001279">
    <property type="entry name" value="Metallo-B-lactamas"/>
</dbReference>
<dbReference type="EMBL" id="BARS01005150">
    <property type="protein sequence ID" value="GAF69061.1"/>
    <property type="molecule type" value="Genomic_DNA"/>
</dbReference>
<evidence type="ECO:0000259" key="1">
    <source>
        <dbReference type="SMART" id="SM00849"/>
    </source>
</evidence>
<protein>
    <recommendedName>
        <fullName evidence="1">Metallo-beta-lactamase domain-containing protein</fullName>
    </recommendedName>
</protein>
<name>X0S1E3_9ZZZZ</name>
<dbReference type="Pfam" id="PF00753">
    <property type="entry name" value="Lactamase_B"/>
    <property type="match status" value="1"/>
</dbReference>
<dbReference type="AlphaFoldDB" id="X0S1E3"/>